<dbReference type="Gene3D" id="3.20.20.370">
    <property type="entry name" value="Glycoside hydrolase/deacetylase"/>
    <property type="match status" value="1"/>
</dbReference>
<dbReference type="InterPro" id="IPR052740">
    <property type="entry name" value="CE4"/>
</dbReference>
<reference evidence="3 4" key="1">
    <citation type="submission" date="2023-11" db="EMBL/GenBank/DDBJ databases">
        <authorList>
            <person name="Okamura Y."/>
        </authorList>
    </citation>
    <scope>NUCLEOTIDE SEQUENCE [LARGE SCALE GENOMIC DNA]</scope>
</reference>
<dbReference type="PANTHER" id="PTHR45985:SF8">
    <property type="entry name" value="CHITIN DEACETYLASE-LIKE 9, ISOFORM A"/>
    <property type="match status" value="1"/>
</dbReference>
<dbReference type="InterPro" id="IPR011330">
    <property type="entry name" value="Glyco_hydro/deAcase_b/a-brl"/>
</dbReference>
<feature type="signal peptide" evidence="1">
    <location>
        <begin position="1"/>
        <end position="16"/>
    </location>
</feature>
<organism evidence="3 4">
    <name type="scientific">Leptosia nina</name>
    <dbReference type="NCBI Taxonomy" id="320188"/>
    <lineage>
        <taxon>Eukaryota</taxon>
        <taxon>Metazoa</taxon>
        <taxon>Ecdysozoa</taxon>
        <taxon>Arthropoda</taxon>
        <taxon>Hexapoda</taxon>
        <taxon>Insecta</taxon>
        <taxon>Pterygota</taxon>
        <taxon>Neoptera</taxon>
        <taxon>Endopterygota</taxon>
        <taxon>Lepidoptera</taxon>
        <taxon>Glossata</taxon>
        <taxon>Ditrysia</taxon>
        <taxon>Papilionoidea</taxon>
        <taxon>Pieridae</taxon>
        <taxon>Pierinae</taxon>
        <taxon>Leptosia</taxon>
    </lineage>
</organism>
<dbReference type="SUPFAM" id="SSF88713">
    <property type="entry name" value="Glycoside hydrolase/deacetylase"/>
    <property type="match status" value="1"/>
</dbReference>
<dbReference type="GO" id="GO:0016810">
    <property type="term" value="F:hydrolase activity, acting on carbon-nitrogen (but not peptide) bonds"/>
    <property type="evidence" value="ECO:0007669"/>
    <property type="project" value="InterPro"/>
</dbReference>
<dbReference type="Proteomes" id="UP001497472">
    <property type="component" value="Unassembled WGS sequence"/>
</dbReference>
<sequence>MRWLALVLAFVFMAFAEELKLAEVCDQEKCKLPDCKCSTTDIPGGFLPHRVPQFVLLTFDDGVTVSNHPTYQTLLYGRKNFNNCPVGATFFVSHEYTNYQLVNDLYTQGFEIAMHSISHVNQTYFMEADKERLMEEIGDQKTLTSNFAAIPAAAIQGLRMPFLQMAGNASFEMMKTAGFRYDISMPTIKFQSPGLWPYTLDYASDQDCINAPCPTASFPGLWAVPMIAWEDLEGFPCAMVDACFSPPGDADEEGWFRFIVKNFEKQYLGNRAPFGFYIHEGPVRTRPGLQAALIRFLNMINTMNDVYLVNVSEMLDWVEKPIPLEDYVKAPCRATVPARRCRPTNCGPLSSTHTQESFWMASCTSCPRVYPWVGNPLGR</sequence>
<dbReference type="InterPro" id="IPR002509">
    <property type="entry name" value="NODB_dom"/>
</dbReference>
<accession>A0AAV1JI12</accession>
<evidence type="ECO:0000256" key="1">
    <source>
        <dbReference type="SAM" id="SignalP"/>
    </source>
</evidence>
<dbReference type="PANTHER" id="PTHR45985">
    <property type="match status" value="1"/>
</dbReference>
<proteinExistence type="predicted"/>
<keyword evidence="1" id="KW-0732">Signal</keyword>
<protein>
    <recommendedName>
        <fullName evidence="2">NodB homology domain-containing protein</fullName>
    </recommendedName>
</protein>
<feature type="domain" description="NodB homology" evidence="2">
    <location>
        <begin position="53"/>
        <end position="164"/>
    </location>
</feature>
<evidence type="ECO:0000313" key="4">
    <source>
        <dbReference type="Proteomes" id="UP001497472"/>
    </source>
</evidence>
<evidence type="ECO:0000259" key="2">
    <source>
        <dbReference type="Pfam" id="PF01522"/>
    </source>
</evidence>
<dbReference type="Pfam" id="PF01522">
    <property type="entry name" value="Polysacc_deac_1"/>
    <property type="match status" value="1"/>
</dbReference>
<dbReference type="GO" id="GO:0005975">
    <property type="term" value="P:carbohydrate metabolic process"/>
    <property type="evidence" value="ECO:0007669"/>
    <property type="project" value="InterPro"/>
</dbReference>
<comment type="caution">
    <text evidence="3">The sequence shown here is derived from an EMBL/GenBank/DDBJ whole genome shotgun (WGS) entry which is preliminary data.</text>
</comment>
<keyword evidence="4" id="KW-1185">Reference proteome</keyword>
<name>A0AAV1JI12_9NEOP</name>
<gene>
    <name evidence="3" type="ORF">LNINA_LOCUS7145</name>
</gene>
<feature type="chain" id="PRO_5043942714" description="NodB homology domain-containing protein" evidence="1">
    <location>
        <begin position="17"/>
        <end position="379"/>
    </location>
</feature>
<dbReference type="AlphaFoldDB" id="A0AAV1JI12"/>
<evidence type="ECO:0000313" key="3">
    <source>
        <dbReference type="EMBL" id="CAK1547687.1"/>
    </source>
</evidence>
<dbReference type="EMBL" id="CAVLEF010000009">
    <property type="protein sequence ID" value="CAK1547687.1"/>
    <property type="molecule type" value="Genomic_DNA"/>
</dbReference>